<protein>
    <submittedName>
        <fullName evidence="2">N-acetyltransferase</fullName>
    </submittedName>
</protein>
<dbReference type="PANTHER" id="PTHR43792">
    <property type="entry name" value="GNAT FAMILY, PUTATIVE (AFU_ORTHOLOGUE AFUA_3G00765)-RELATED-RELATED"/>
    <property type="match status" value="1"/>
</dbReference>
<dbReference type="InterPro" id="IPR051531">
    <property type="entry name" value="N-acetyltransferase"/>
</dbReference>
<dbReference type="EMBL" id="RHIB01000001">
    <property type="protein sequence ID" value="RNA69294.1"/>
    <property type="molecule type" value="Genomic_DNA"/>
</dbReference>
<dbReference type="PANTHER" id="PTHR43792:SF9">
    <property type="entry name" value="RIBOSOMAL-PROTEIN-ALANINE ACETYLTRANSFERASE"/>
    <property type="match status" value="1"/>
</dbReference>
<evidence type="ECO:0000313" key="3">
    <source>
        <dbReference type="Proteomes" id="UP000278746"/>
    </source>
</evidence>
<proteinExistence type="predicted"/>
<dbReference type="GO" id="GO:0008999">
    <property type="term" value="F:protein-N-terminal-alanine acetyltransferase activity"/>
    <property type="evidence" value="ECO:0007669"/>
    <property type="project" value="TreeGrafter"/>
</dbReference>
<dbReference type="InterPro" id="IPR016181">
    <property type="entry name" value="Acyl_CoA_acyltransferase"/>
</dbReference>
<evidence type="ECO:0000259" key="1">
    <source>
        <dbReference type="PROSITE" id="PS51186"/>
    </source>
</evidence>
<dbReference type="Gene3D" id="3.40.630.30">
    <property type="match status" value="1"/>
</dbReference>
<accession>A0A3M7TWZ0</accession>
<dbReference type="InterPro" id="IPR000182">
    <property type="entry name" value="GNAT_dom"/>
</dbReference>
<gene>
    <name evidence="2" type="ORF">EBO34_04940</name>
</gene>
<comment type="caution">
    <text evidence="2">The sequence shown here is derived from an EMBL/GenBank/DDBJ whole genome shotgun (WGS) entry which is preliminary data.</text>
</comment>
<sequence length="183" mass="21231">MNIPDLKTADFLLTRVKAEDSVDLFSIFKDKETMKFITPHPVTSLEQMEEKMAAIISLMREGKEAAWIIRPTDNNEAAGLFRFHKIHKWHQKAEMNAVLSPVYQNSGVMTQILPRVLSFGFEELKLNRIAGDIFIENQGSRRLLEKNGFHCDGILRQTDFDGERFYDTAVYSILRDEYLWSEI</sequence>
<keyword evidence="2" id="KW-0808">Transferase</keyword>
<dbReference type="GO" id="GO:0005737">
    <property type="term" value="C:cytoplasm"/>
    <property type="evidence" value="ECO:0007669"/>
    <property type="project" value="TreeGrafter"/>
</dbReference>
<dbReference type="Proteomes" id="UP000278746">
    <property type="component" value="Unassembled WGS sequence"/>
</dbReference>
<evidence type="ECO:0000313" key="2">
    <source>
        <dbReference type="EMBL" id="RNA69294.1"/>
    </source>
</evidence>
<dbReference type="AlphaFoldDB" id="A0A3M7TWZ0"/>
<dbReference type="OrthoDB" id="9785602at2"/>
<dbReference type="Pfam" id="PF13302">
    <property type="entry name" value="Acetyltransf_3"/>
    <property type="match status" value="1"/>
</dbReference>
<organism evidence="2 3">
    <name type="scientific">Alteribacter keqinensis</name>
    <dbReference type="NCBI Taxonomy" id="2483800"/>
    <lineage>
        <taxon>Bacteria</taxon>
        <taxon>Bacillati</taxon>
        <taxon>Bacillota</taxon>
        <taxon>Bacilli</taxon>
        <taxon>Bacillales</taxon>
        <taxon>Bacillaceae</taxon>
        <taxon>Alteribacter</taxon>
    </lineage>
</organism>
<dbReference type="SUPFAM" id="SSF55729">
    <property type="entry name" value="Acyl-CoA N-acyltransferases (Nat)"/>
    <property type="match status" value="1"/>
</dbReference>
<dbReference type="RefSeq" id="WP_122896815.1">
    <property type="nucleotide sequence ID" value="NZ_RHIB01000001.1"/>
</dbReference>
<dbReference type="PROSITE" id="PS51186">
    <property type="entry name" value="GNAT"/>
    <property type="match status" value="1"/>
</dbReference>
<name>A0A3M7TWZ0_9BACI</name>
<keyword evidence="3" id="KW-1185">Reference proteome</keyword>
<reference evidence="2 3" key="1">
    <citation type="submission" date="2018-10" db="EMBL/GenBank/DDBJ databases">
        <title>Bacillus Keqinensis sp. nov., a moderately halophilic bacterium isolated from a saline-alkaline lake.</title>
        <authorList>
            <person name="Wang H."/>
        </authorList>
    </citation>
    <scope>NUCLEOTIDE SEQUENCE [LARGE SCALE GENOMIC DNA]</scope>
    <source>
        <strain evidence="2 3">KQ-3</strain>
    </source>
</reference>
<feature type="domain" description="N-acetyltransferase" evidence="1">
    <location>
        <begin position="11"/>
        <end position="177"/>
    </location>
</feature>